<name>A0A0L0TDP8_ALLM3</name>
<sequence>MTAPPPSPHYPYNAYPYAAAAPYHGQAPLPPPRAQLQQPPVSAHAQHTSASANANARARGGSDTTSPATAVAAGPASAAAAAAGSAADTWARESPTDASQRPVNAAAAGAVPPPRAPHPDDYYARHHHPYYPAADPAAYSGYPPPYGWHGPPPPWAAYGDAAHHTWRYPPGARPPLPMGRARGWPPAGEPSDATEAPYPHTPYPTDASYPAPSAPYVKPDPDAPYPAHAPPPPPPPGPSGPPAYAWTAPEAAHDPSRVPRRRRPRRRHRRGPPSRAVSGGAQDENEGERPRREYVVLTRDLYRAMEASLQDPANPVFPPGMLRKRWRRLMSSFEYHAKNPAWRTLTWKGCLLYIAPQEDWDAIVLEEYHAPPSDPVARHGLNTPAPHRSVTQTFKQLQRRYQTRRSRAGIPLERVEEIVARCPCNQHPATAATVAADVAAIAITTDSPTSAPAPPPGGASTTTSSVADHDDAHLSPHRPAAPPAQLSVPQPSPQDRADRDRAESAVQMSPLRHTHHEAPYRTHPSWPVQHGAAVNGTHDPRAYPPSGYIGYPGAPNEPTRRYAGPPPREYGAAEVATAAERARTNGTRWDE</sequence>
<feature type="compositionally biased region" description="Pro residues" evidence="1">
    <location>
        <begin position="222"/>
        <end position="241"/>
    </location>
</feature>
<keyword evidence="3" id="KW-1185">Reference proteome</keyword>
<reference evidence="3" key="2">
    <citation type="submission" date="2009-11" db="EMBL/GenBank/DDBJ databases">
        <title>The Genome Sequence of Allomyces macrogynus strain ATCC 38327.</title>
        <authorList>
            <consortium name="The Broad Institute Genome Sequencing Platform"/>
            <person name="Russ C."/>
            <person name="Cuomo C."/>
            <person name="Shea T."/>
            <person name="Young S.K."/>
            <person name="Zeng Q."/>
            <person name="Koehrsen M."/>
            <person name="Haas B."/>
            <person name="Borodovsky M."/>
            <person name="Guigo R."/>
            <person name="Alvarado L."/>
            <person name="Berlin A."/>
            <person name="Borenstein D."/>
            <person name="Chen Z."/>
            <person name="Engels R."/>
            <person name="Freedman E."/>
            <person name="Gellesch M."/>
            <person name="Goldberg J."/>
            <person name="Griggs A."/>
            <person name="Gujja S."/>
            <person name="Heiman D."/>
            <person name="Hepburn T."/>
            <person name="Howarth C."/>
            <person name="Jen D."/>
            <person name="Larson L."/>
            <person name="Lewis B."/>
            <person name="Mehta T."/>
            <person name="Park D."/>
            <person name="Pearson M."/>
            <person name="Roberts A."/>
            <person name="Saif S."/>
            <person name="Shenoy N."/>
            <person name="Sisk P."/>
            <person name="Stolte C."/>
            <person name="Sykes S."/>
            <person name="Walk T."/>
            <person name="White J."/>
            <person name="Yandava C."/>
            <person name="Burger G."/>
            <person name="Gray M.W."/>
            <person name="Holland P.W.H."/>
            <person name="King N."/>
            <person name="Lang F.B.F."/>
            <person name="Roger A.J."/>
            <person name="Ruiz-Trillo I."/>
            <person name="Lander E."/>
            <person name="Nusbaum C."/>
        </authorList>
    </citation>
    <scope>NUCLEOTIDE SEQUENCE [LARGE SCALE GENOMIC DNA]</scope>
    <source>
        <strain evidence="3">ATCC 38327</strain>
    </source>
</reference>
<feature type="region of interest" description="Disordered" evidence="1">
    <location>
        <begin position="544"/>
        <end position="571"/>
    </location>
</feature>
<proteinExistence type="predicted"/>
<organism evidence="2 3">
    <name type="scientific">Allomyces macrogynus (strain ATCC 38327)</name>
    <name type="common">Allomyces javanicus var. macrogynus</name>
    <dbReference type="NCBI Taxonomy" id="578462"/>
    <lineage>
        <taxon>Eukaryota</taxon>
        <taxon>Fungi</taxon>
        <taxon>Fungi incertae sedis</taxon>
        <taxon>Blastocladiomycota</taxon>
        <taxon>Blastocladiomycetes</taxon>
        <taxon>Blastocladiales</taxon>
        <taxon>Blastocladiaceae</taxon>
        <taxon>Allomyces</taxon>
    </lineage>
</organism>
<evidence type="ECO:0000313" key="2">
    <source>
        <dbReference type="EMBL" id="KNE72806.1"/>
    </source>
</evidence>
<dbReference type="VEuPathDB" id="FungiDB:AMAG_16914"/>
<feature type="region of interest" description="Disordered" evidence="1">
    <location>
        <begin position="177"/>
        <end position="292"/>
    </location>
</feature>
<gene>
    <name evidence="2" type="ORF">AMAG_16914</name>
</gene>
<reference evidence="2 3" key="1">
    <citation type="submission" date="2009-11" db="EMBL/GenBank/DDBJ databases">
        <title>Annotation of Allomyces macrogynus ATCC 38327.</title>
        <authorList>
            <consortium name="The Broad Institute Genome Sequencing Platform"/>
            <person name="Russ C."/>
            <person name="Cuomo C."/>
            <person name="Burger G."/>
            <person name="Gray M.W."/>
            <person name="Holland P.W.H."/>
            <person name="King N."/>
            <person name="Lang F.B.F."/>
            <person name="Roger A.J."/>
            <person name="Ruiz-Trillo I."/>
            <person name="Young S.K."/>
            <person name="Zeng Q."/>
            <person name="Gargeya S."/>
            <person name="Fitzgerald M."/>
            <person name="Haas B."/>
            <person name="Abouelleil A."/>
            <person name="Alvarado L."/>
            <person name="Arachchi H.M."/>
            <person name="Berlin A."/>
            <person name="Chapman S.B."/>
            <person name="Gearin G."/>
            <person name="Goldberg J."/>
            <person name="Griggs A."/>
            <person name="Gujja S."/>
            <person name="Hansen M."/>
            <person name="Heiman D."/>
            <person name="Howarth C."/>
            <person name="Larimer J."/>
            <person name="Lui A."/>
            <person name="MacDonald P.J.P."/>
            <person name="McCowen C."/>
            <person name="Montmayeur A."/>
            <person name="Murphy C."/>
            <person name="Neiman D."/>
            <person name="Pearson M."/>
            <person name="Priest M."/>
            <person name="Roberts A."/>
            <person name="Saif S."/>
            <person name="Shea T."/>
            <person name="Sisk P."/>
            <person name="Stolte C."/>
            <person name="Sykes S."/>
            <person name="Wortman J."/>
            <person name="Nusbaum C."/>
            <person name="Birren B."/>
        </authorList>
    </citation>
    <scope>NUCLEOTIDE SEQUENCE [LARGE SCALE GENOMIC DNA]</scope>
    <source>
        <strain evidence="2 3">ATCC 38327</strain>
    </source>
</reference>
<dbReference type="AlphaFoldDB" id="A0A0L0TDP8"/>
<dbReference type="Proteomes" id="UP000054350">
    <property type="component" value="Unassembled WGS sequence"/>
</dbReference>
<protein>
    <submittedName>
        <fullName evidence="2">Uncharacterized protein</fullName>
    </submittedName>
</protein>
<feature type="compositionally biased region" description="Low complexity" evidence="1">
    <location>
        <begin position="101"/>
        <end position="110"/>
    </location>
</feature>
<accession>A0A0L0TDP8</accession>
<feature type="region of interest" description="Disordered" evidence="1">
    <location>
        <begin position="383"/>
        <end position="405"/>
    </location>
</feature>
<dbReference type="OrthoDB" id="5596798at2759"/>
<evidence type="ECO:0000256" key="1">
    <source>
        <dbReference type="SAM" id="MobiDB-lite"/>
    </source>
</evidence>
<feature type="compositionally biased region" description="Low complexity" evidence="1">
    <location>
        <begin position="49"/>
        <end position="87"/>
    </location>
</feature>
<dbReference type="EMBL" id="GG745384">
    <property type="protein sequence ID" value="KNE72806.1"/>
    <property type="molecule type" value="Genomic_DNA"/>
</dbReference>
<feature type="region of interest" description="Disordered" evidence="1">
    <location>
        <begin position="22"/>
        <end position="127"/>
    </location>
</feature>
<feature type="compositionally biased region" description="Basic residues" evidence="1">
    <location>
        <begin position="258"/>
        <end position="272"/>
    </location>
</feature>
<evidence type="ECO:0000313" key="3">
    <source>
        <dbReference type="Proteomes" id="UP000054350"/>
    </source>
</evidence>
<feature type="region of interest" description="Disordered" evidence="1">
    <location>
        <begin position="446"/>
        <end position="510"/>
    </location>
</feature>